<dbReference type="GO" id="GO:0032264">
    <property type="term" value="P:IMP salvage"/>
    <property type="evidence" value="ECO:0007669"/>
    <property type="project" value="UniProtKB-UniPathway"/>
</dbReference>
<dbReference type="STRING" id="1037660.A0A066WQV9"/>
<dbReference type="HOGENOM" id="CLU_003782_1_0_1"/>
<feature type="region of interest" description="Disordered" evidence="11">
    <location>
        <begin position="372"/>
        <end position="433"/>
    </location>
</feature>
<dbReference type="EC" id="3.5.4.6" evidence="4"/>
<feature type="compositionally biased region" description="Polar residues" evidence="11">
    <location>
        <begin position="477"/>
        <end position="488"/>
    </location>
</feature>
<keyword evidence="7" id="KW-0862">Zinc</keyword>
<sequence>MSCSTPQSDSQLSSSGSVEPSSSSAAFDQEGVVAANNSARRTAGGRQQGWYSELDEKLVRRSDSAYRAHAPHMAAGPSEEGGDVTTATAPLPMAASRALSASLSIELLHANVEVDGGAKHRGPDANTEIGSDGGFPAISTSAASASSLAAKELSQLSLRERNKDLTRGADGSYVPAPHLVGVGMQPSPSIEYDGANGQAGGVGGVVPTGPRKVPGDDSDEAEGQMAEQIEEGYEAEEGSSHAPGQDRAQQNTHSQYAPALSERQLSMHERFAASPAEAAAALAGMGAVAGDSSDTDIVGATATASPSQAQQYKQQQQVAMHTELTSELRALYKSLQKCLELRDKYMMASLQANLDDNPKNWDAEFVERAQRAQGKAGKEMGKNAGGVDPREDAKAAPKGKKEIRVDGTALAYSPDDDRVGADPTAATSSDTVDSQPIYKPWRIYPAPPRPHWELFNPPPASSFVVRPDRPSLASRPSDASANRNTSVNPLPPPIPPASPANAKAAQELLEGTGGRPGVFRMEDIVIPGMHRRKGKAVGFAMEDGVFQVYEEEEEEVRIQHQKQQQQDDGGDVTTSLAPVRSNVNGSSDSSRRPLFSVPTLQQYFKDLDLLLSVISDGPAKSFAWRRLKYLEGKWNLYSLLNEYRELDGMKRVPHRDFYNVRKVDTHVHHSASMNQKHLLRFIKAKIKRYPDDVVIFRDGRQLTLQQVFESLKLTAYDLSIDTLDMHAHQDAFHRFDKFNLKYNPIGESRLREIFLKTDNLIKGRYLAEITRELMADLEQSKYQMAEYRISIYGRSKEEWDKLAAWIVDNRLFSPNVRWLIQVPRLYDVYKANGTVDNFEQIIQNVFEPLFEVTQNPEKHAKMHIFLQRVIGFDVVDDESKAERRIHRKFPVPKLWDFKQSPPYNYWMYYMYANMASLNQWRRMRGLNTFVLRPHAGEAGDTDHLSAAFLTSQSISHGILLRKVPALQYLYYLKQIGLAMSPLSNNALFLAYERNPFPTFFRMGMNVSISTDDPLQFHLSKEPLLEEYSVATQIYKLRPSDMCELARNSVLQSGWEMEIKRHWLGPNFFLPGPQGNVVAKTNVPDIRLRFREETLREELDLVWRHGSLSPPSVAADAELSSAAGAAPDATTISAGGLAPQEMDVASFPGVFQLAEGKKRRASAGQSAAAAGVSNKGGSGLMANGGVARLTEGSAGSASSGTRRRAGAESSTT</sequence>
<dbReference type="NCBIfam" id="TIGR01429">
    <property type="entry name" value="AMP_deaminase"/>
    <property type="match status" value="1"/>
</dbReference>
<dbReference type="InParanoid" id="A0A066WQV9"/>
<feature type="region of interest" description="Disordered" evidence="11">
    <location>
        <begin position="1"/>
        <end position="89"/>
    </location>
</feature>
<dbReference type="GeneID" id="25263473"/>
<dbReference type="EMBL" id="JMSN01000002">
    <property type="protein sequence ID" value="KDN53369.1"/>
    <property type="molecule type" value="Genomic_DNA"/>
</dbReference>
<keyword evidence="6" id="KW-0378">Hydrolase</keyword>
<dbReference type="CDD" id="cd01319">
    <property type="entry name" value="AMPD"/>
    <property type="match status" value="1"/>
</dbReference>
<evidence type="ECO:0000256" key="7">
    <source>
        <dbReference type="ARBA" id="ARBA00022833"/>
    </source>
</evidence>
<feature type="region of interest" description="Disordered" evidence="11">
    <location>
        <begin position="464"/>
        <end position="500"/>
    </location>
</feature>
<dbReference type="FunFam" id="4.10.800.20:FF:000001">
    <property type="entry name" value="AMP deaminase"/>
    <property type="match status" value="1"/>
</dbReference>
<comment type="pathway">
    <text evidence="2">Purine metabolism; IMP biosynthesis via salvage pathway; IMP from AMP: step 1/1.</text>
</comment>
<protein>
    <recommendedName>
        <fullName evidence="9">AMP deaminase</fullName>
        <ecNumber evidence="4">3.5.4.6</ecNumber>
    </recommendedName>
    <alternativeName>
        <fullName evidence="10">Myoadenylate deaminase</fullName>
    </alternativeName>
</protein>
<name>A0A066WQV9_TILAU</name>
<evidence type="ECO:0000256" key="3">
    <source>
        <dbReference type="ARBA" id="ARBA00006676"/>
    </source>
</evidence>
<feature type="compositionally biased region" description="Basic and acidic residues" evidence="11">
    <location>
        <begin position="372"/>
        <end position="381"/>
    </location>
</feature>
<dbReference type="AlphaFoldDB" id="A0A066WQV9"/>
<evidence type="ECO:0000256" key="5">
    <source>
        <dbReference type="ARBA" id="ARBA00022723"/>
    </source>
</evidence>
<dbReference type="UniPathway" id="UPA00591">
    <property type="reaction ID" value="UER00663"/>
</dbReference>
<feature type="region of interest" description="Disordered" evidence="11">
    <location>
        <begin position="196"/>
        <end position="255"/>
    </location>
</feature>
<reference evidence="12 13" key="1">
    <citation type="submission" date="2014-05" db="EMBL/GenBank/DDBJ databases">
        <title>Draft genome sequence of a rare smut relative, Tilletiaria anomala UBC 951.</title>
        <authorList>
            <consortium name="DOE Joint Genome Institute"/>
            <person name="Toome M."/>
            <person name="Kuo A."/>
            <person name="Henrissat B."/>
            <person name="Lipzen A."/>
            <person name="Tritt A."/>
            <person name="Yoshinaga Y."/>
            <person name="Zane M."/>
            <person name="Barry K."/>
            <person name="Grigoriev I.V."/>
            <person name="Spatafora J.W."/>
            <person name="Aimea M.C."/>
        </authorList>
    </citation>
    <scope>NUCLEOTIDE SEQUENCE [LARGE SCALE GENOMIC DNA]</scope>
    <source>
        <strain evidence="12 13">UBC 951</strain>
    </source>
</reference>
<feature type="compositionally biased region" description="Acidic residues" evidence="11">
    <location>
        <begin position="216"/>
        <end position="237"/>
    </location>
</feature>
<evidence type="ECO:0000256" key="9">
    <source>
        <dbReference type="ARBA" id="ARBA00072037"/>
    </source>
</evidence>
<dbReference type="GO" id="GO:0005829">
    <property type="term" value="C:cytosol"/>
    <property type="evidence" value="ECO:0007669"/>
    <property type="project" value="TreeGrafter"/>
</dbReference>
<dbReference type="Proteomes" id="UP000027361">
    <property type="component" value="Unassembled WGS sequence"/>
</dbReference>
<keyword evidence="13" id="KW-1185">Reference proteome</keyword>
<evidence type="ECO:0000256" key="8">
    <source>
        <dbReference type="ARBA" id="ARBA00023080"/>
    </source>
</evidence>
<evidence type="ECO:0000256" key="6">
    <source>
        <dbReference type="ARBA" id="ARBA00022801"/>
    </source>
</evidence>
<dbReference type="SUPFAM" id="SSF51556">
    <property type="entry name" value="Metallo-dependent hydrolases"/>
    <property type="match status" value="1"/>
</dbReference>
<dbReference type="InterPro" id="IPR032466">
    <property type="entry name" value="Metal_Hydrolase"/>
</dbReference>
<evidence type="ECO:0000256" key="10">
    <source>
        <dbReference type="ARBA" id="ARBA00078830"/>
    </source>
</evidence>
<feature type="compositionally biased region" description="Pro residues" evidence="11">
    <location>
        <begin position="489"/>
        <end position="498"/>
    </location>
</feature>
<evidence type="ECO:0000313" key="13">
    <source>
        <dbReference type="Proteomes" id="UP000027361"/>
    </source>
</evidence>
<dbReference type="InterPro" id="IPR006329">
    <property type="entry name" value="AMPD"/>
</dbReference>
<dbReference type="PROSITE" id="PS00485">
    <property type="entry name" value="A_DEAMINASE"/>
    <property type="match status" value="1"/>
</dbReference>
<comment type="cofactor">
    <cofactor evidence="1">
        <name>Zn(2+)</name>
        <dbReference type="ChEBI" id="CHEBI:29105"/>
    </cofactor>
</comment>
<evidence type="ECO:0000256" key="1">
    <source>
        <dbReference type="ARBA" id="ARBA00001947"/>
    </source>
</evidence>
<evidence type="ECO:0000256" key="4">
    <source>
        <dbReference type="ARBA" id="ARBA00012775"/>
    </source>
</evidence>
<evidence type="ECO:0000256" key="11">
    <source>
        <dbReference type="SAM" id="MobiDB-lite"/>
    </source>
</evidence>
<comment type="similarity">
    <text evidence="3">Belongs to the metallo-dependent hydrolases superfamily. Adenosine and AMP deaminases family.</text>
</comment>
<dbReference type="FunCoup" id="A0A066WQV9">
    <property type="interactions" value="263"/>
</dbReference>
<dbReference type="FunFam" id="3.20.20.140:FF:000035">
    <property type="entry name" value="Probable amp deaminase"/>
    <property type="match status" value="1"/>
</dbReference>
<accession>A0A066WQV9</accession>
<dbReference type="GO" id="GO:0046033">
    <property type="term" value="P:AMP metabolic process"/>
    <property type="evidence" value="ECO:0007669"/>
    <property type="project" value="TreeGrafter"/>
</dbReference>
<feature type="compositionally biased region" description="Low complexity" evidence="11">
    <location>
        <begin position="1"/>
        <end position="24"/>
    </location>
</feature>
<dbReference type="OMA" id="RPHWELF"/>
<feature type="region of interest" description="Disordered" evidence="11">
    <location>
        <begin position="1163"/>
        <end position="1211"/>
    </location>
</feature>
<evidence type="ECO:0000313" key="12">
    <source>
        <dbReference type="EMBL" id="KDN53369.1"/>
    </source>
</evidence>
<dbReference type="RefSeq" id="XP_013246208.1">
    <property type="nucleotide sequence ID" value="XM_013390754.1"/>
</dbReference>
<dbReference type="PANTHER" id="PTHR11359">
    <property type="entry name" value="AMP DEAMINASE"/>
    <property type="match status" value="1"/>
</dbReference>
<feature type="compositionally biased region" description="Gly residues" evidence="11">
    <location>
        <begin position="197"/>
        <end position="206"/>
    </location>
</feature>
<feature type="compositionally biased region" description="Basic and acidic residues" evidence="11">
    <location>
        <begin position="388"/>
        <end position="405"/>
    </location>
</feature>
<keyword evidence="8" id="KW-0546">Nucleotide metabolism</keyword>
<feature type="compositionally biased region" description="Polar residues" evidence="11">
    <location>
        <begin position="572"/>
        <end position="588"/>
    </location>
</feature>
<evidence type="ECO:0000256" key="2">
    <source>
        <dbReference type="ARBA" id="ARBA00004955"/>
    </source>
</evidence>
<proteinExistence type="inferred from homology"/>
<dbReference type="PANTHER" id="PTHR11359:SF0">
    <property type="entry name" value="AMP DEAMINASE"/>
    <property type="match status" value="1"/>
</dbReference>
<dbReference type="OrthoDB" id="1723809at2759"/>
<dbReference type="Pfam" id="PF19326">
    <property type="entry name" value="AMP_deaminase"/>
    <property type="match status" value="1"/>
</dbReference>
<organism evidence="12 13">
    <name type="scientific">Tilletiaria anomala (strain ATCC 24038 / CBS 436.72 / UBC 951)</name>
    <dbReference type="NCBI Taxonomy" id="1037660"/>
    <lineage>
        <taxon>Eukaryota</taxon>
        <taxon>Fungi</taxon>
        <taxon>Dikarya</taxon>
        <taxon>Basidiomycota</taxon>
        <taxon>Ustilaginomycotina</taxon>
        <taxon>Exobasidiomycetes</taxon>
        <taxon>Georgefischeriales</taxon>
        <taxon>Tilletiariaceae</taxon>
        <taxon>Tilletiaria</taxon>
    </lineage>
</organism>
<dbReference type="GO" id="GO:0046872">
    <property type="term" value="F:metal ion binding"/>
    <property type="evidence" value="ECO:0007669"/>
    <property type="project" value="UniProtKB-KW"/>
</dbReference>
<dbReference type="GO" id="GO:0003876">
    <property type="term" value="F:AMP deaminase activity"/>
    <property type="evidence" value="ECO:0007669"/>
    <property type="project" value="UniProtKB-EC"/>
</dbReference>
<comment type="caution">
    <text evidence="12">The sequence shown here is derived from an EMBL/GenBank/DDBJ whole genome shotgun (WGS) entry which is preliminary data.</text>
</comment>
<feature type="compositionally biased region" description="Low complexity" evidence="11">
    <location>
        <begin position="1189"/>
        <end position="1199"/>
    </location>
</feature>
<feature type="region of interest" description="Disordered" evidence="11">
    <location>
        <begin position="556"/>
        <end position="591"/>
    </location>
</feature>
<keyword evidence="5" id="KW-0479">Metal-binding</keyword>
<feature type="compositionally biased region" description="Basic and acidic residues" evidence="11">
    <location>
        <begin position="54"/>
        <end position="66"/>
    </location>
</feature>
<gene>
    <name evidence="12" type="ORF">K437DRAFT_253062</name>
</gene>
<dbReference type="Gene3D" id="3.20.20.140">
    <property type="entry name" value="Metal-dependent hydrolases"/>
    <property type="match status" value="1"/>
</dbReference>
<dbReference type="InterPro" id="IPR006650">
    <property type="entry name" value="A/AMP_deam_AS"/>
</dbReference>
<dbReference type="Gene3D" id="4.10.800.20">
    <property type="match status" value="1"/>
</dbReference>